<dbReference type="Gene3D" id="3.10.20.30">
    <property type="match status" value="1"/>
</dbReference>
<dbReference type="PANTHER" id="PTHR33359">
    <property type="entry name" value="MOLYBDOPTERIN SYNTHASE SULFUR CARRIER SUBUNIT"/>
    <property type="match status" value="1"/>
</dbReference>
<keyword evidence="1" id="KW-0547">Nucleotide-binding</keyword>
<comment type="similarity">
    <text evidence="2">Belongs to the MoaD family.</text>
</comment>
<evidence type="ECO:0000313" key="5">
    <source>
        <dbReference type="Proteomes" id="UP000322530"/>
    </source>
</evidence>
<evidence type="ECO:0000313" key="4">
    <source>
        <dbReference type="EMBL" id="GCF07619.1"/>
    </source>
</evidence>
<dbReference type="EMBL" id="BIXY01000012">
    <property type="protein sequence ID" value="GCF07619.1"/>
    <property type="molecule type" value="Genomic_DNA"/>
</dbReference>
<proteinExistence type="inferred from homology"/>
<dbReference type="UniPathway" id="UPA00344"/>
<dbReference type="Pfam" id="PF02597">
    <property type="entry name" value="ThiS"/>
    <property type="match status" value="1"/>
</dbReference>
<dbReference type="InterPro" id="IPR012675">
    <property type="entry name" value="Beta-grasp_dom_sf"/>
</dbReference>
<gene>
    <name evidence="4" type="ORF">KDI_11830</name>
</gene>
<evidence type="ECO:0000256" key="3">
    <source>
        <dbReference type="ARBA" id="ARBA00024247"/>
    </source>
</evidence>
<protein>
    <recommendedName>
        <fullName evidence="3">Molybdopterin synthase sulfur carrier subunit</fullName>
    </recommendedName>
</protein>
<keyword evidence="5" id="KW-1185">Reference proteome</keyword>
<comment type="caution">
    <text evidence="4">The sequence shown here is derived from an EMBL/GenBank/DDBJ whole genome shotgun (WGS) entry which is preliminary data.</text>
</comment>
<sequence>MFGYLRSKGSRGRKKVCYTNDMKIKIRYFASLRDIVEQSEEWLTVPDNAYIADVRTLLLERYPRLQPIMDRSVNAVNHSYVPAETELHDGDEVVFIPPTGGGC</sequence>
<dbReference type="InterPro" id="IPR003749">
    <property type="entry name" value="ThiS/MoaD-like"/>
</dbReference>
<dbReference type="CDD" id="cd00754">
    <property type="entry name" value="Ubl_MoaD"/>
    <property type="match status" value="1"/>
</dbReference>
<dbReference type="AlphaFoldDB" id="A0A5A5T9E9"/>
<dbReference type="PANTHER" id="PTHR33359:SF1">
    <property type="entry name" value="MOLYBDOPTERIN SYNTHASE SULFUR CARRIER SUBUNIT"/>
    <property type="match status" value="1"/>
</dbReference>
<dbReference type="OrthoDB" id="9801945at2"/>
<dbReference type="GO" id="GO:1990133">
    <property type="term" value="C:molybdopterin adenylyltransferase complex"/>
    <property type="evidence" value="ECO:0007669"/>
    <property type="project" value="TreeGrafter"/>
</dbReference>
<evidence type="ECO:0000256" key="2">
    <source>
        <dbReference type="ARBA" id="ARBA00024200"/>
    </source>
</evidence>
<name>A0A5A5T9E9_9CHLR</name>
<dbReference type="Proteomes" id="UP000322530">
    <property type="component" value="Unassembled WGS sequence"/>
</dbReference>
<reference evidence="4 5" key="1">
    <citation type="submission" date="2019-01" db="EMBL/GenBank/DDBJ databases">
        <title>Draft genome sequence of Dictyobacter sp. Uno17.</title>
        <authorList>
            <person name="Wang C.M."/>
            <person name="Zheng Y."/>
            <person name="Sakai Y."/>
            <person name="Abe K."/>
            <person name="Yokota A."/>
            <person name="Yabe S."/>
        </authorList>
    </citation>
    <scope>NUCLEOTIDE SEQUENCE [LARGE SCALE GENOMIC DNA]</scope>
    <source>
        <strain evidence="4 5">Uno17</strain>
    </source>
</reference>
<accession>A0A5A5T9E9</accession>
<dbReference type="SUPFAM" id="SSF54285">
    <property type="entry name" value="MoaD/ThiS"/>
    <property type="match status" value="1"/>
</dbReference>
<dbReference type="GO" id="GO:0006777">
    <property type="term" value="P:Mo-molybdopterin cofactor biosynthetic process"/>
    <property type="evidence" value="ECO:0007669"/>
    <property type="project" value="InterPro"/>
</dbReference>
<evidence type="ECO:0000256" key="1">
    <source>
        <dbReference type="ARBA" id="ARBA00022741"/>
    </source>
</evidence>
<dbReference type="InterPro" id="IPR016155">
    <property type="entry name" value="Mopterin_synth/thiamin_S_b"/>
</dbReference>
<dbReference type="InterPro" id="IPR044672">
    <property type="entry name" value="MOCS2A"/>
</dbReference>
<dbReference type="GO" id="GO:0000166">
    <property type="term" value="F:nucleotide binding"/>
    <property type="evidence" value="ECO:0007669"/>
    <property type="project" value="UniProtKB-KW"/>
</dbReference>
<organism evidence="4 5">
    <name type="scientific">Dictyobacter arantiisoli</name>
    <dbReference type="NCBI Taxonomy" id="2014874"/>
    <lineage>
        <taxon>Bacteria</taxon>
        <taxon>Bacillati</taxon>
        <taxon>Chloroflexota</taxon>
        <taxon>Ktedonobacteria</taxon>
        <taxon>Ktedonobacterales</taxon>
        <taxon>Dictyobacteraceae</taxon>
        <taxon>Dictyobacter</taxon>
    </lineage>
</organism>